<dbReference type="PANTHER" id="PTHR30468:SF1">
    <property type="entry name" value="ALPHA-KETOGLUTARATE-DEPENDENT SULFONATE DIOXYGENASE"/>
    <property type="match status" value="1"/>
</dbReference>
<dbReference type="InterPro" id="IPR003819">
    <property type="entry name" value="TauD/TfdA-like"/>
</dbReference>
<dbReference type="InterPro" id="IPR042098">
    <property type="entry name" value="TauD-like_sf"/>
</dbReference>
<dbReference type="GO" id="GO:0046872">
    <property type="term" value="F:metal ion binding"/>
    <property type="evidence" value="ECO:0007669"/>
    <property type="project" value="UniProtKB-KW"/>
</dbReference>
<proteinExistence type="inferred from homology"/>
<keyword evidence="8" id="KW-1185">Reference proteome</keyword>
<organism evidence="7 8">
    <name type="scientific">Umboniibacter marinipuniceus</name>
    <dbReference type="NCBI Taxonomy" id="569599"/>
    <lineage>
        <taxon>Bacteria</taxon>
        <taxon>Pseudomonadati</taxon>
        <taxon>Pseudomonadota</taxon>
        <taxon>Gammaproteobacteria</taxon>
        <taxon>Cellvibrionales</taxon>
        <taxon>Cellvibrionaceae</taxon>
        <taxon>Umboniibacter</taxon>
    </lineage>
</organism>
<dbReference type="PANTHER" id="PTHR30468">
    <property type="entry name" value="ALPHA-KETOGLUTARATE-DEPENDENT SULFONATE DIOXYGENASE"/>
    <property type="match status" value="1"/>
</dbReference>
<keyword evidence="2" id="KW-0479">Metal-binding</keyword>
<evidence type="ECO:0000313" key="8">
    <source>
        <dbReference type="Proteomes" id="UP000267187"/>
    </source>
</evidence>
<comment type="similarity">
    <text evidence="1">Belongs to the TfdA dioxygenase family.</text>
</comment>
<dbReference type="RefSeq" id="WP_121877396.1">
    <property type="nucleotide sequence ID" value="NZ_REFJ01000005.1"/>
</dbReference>
<dbReference type="AlphaFoldDB" id="A0A3M0A1C3"/>
<evidence type="ECO:0000256" key="2">
    <source>
        <dbReference type="ARBA" id="ARBA00022723"/>
    </source>
</evidence>
<keyword evidence="5" id="KW-0408">Iron</keyword>
<reference evidence="7 8" key="1">
    <citation type="submission" date="2018-10" db="EMBL/GenBank/DDBJ databases">
        <title>Genomic Encyclopedia of Type Strains, Phase IV (KMG-IV): sequencing the most valuable type-strain genomes for metagenomic binning, comparative biology and taxonomic classification.</title>
        <authorList>
            <person name="Goeker M."/>
        </authorList>
    </citation>
    <scope>NUCLEOTIDE SEQUENCE [LARGE SCALE GENOMIC DNA]</scope>
    <source>
        <strain evidence="7 8">DSM 25080</strain>
    </source>
</reference>
<dbReference type="OrthoDB" id="581608at2"/>
<dbReference type="GO" id="GO:0016706">
    <property type="term" value="F:2-oxoglutarate-dependent dioxygenase activity"/>
    <property type="evidence" value="ECO:0007669"/>
    <property type="project" value="TreeGrafter"/>
</dbReference>
<keyword evidence="4" id="KW-0560">Oxidoreductase</keyword>
<evidence type="ECO:0000313" key="7">
    <source>
        <dbReference type="EMBL" id="RMA78753.1"/>
    </source>
</evidence>
<evidence type="ECO:0000256" key="1">
    <source>
        <dbReference type="ARBA" id="ARBA00005896"/>
    </source>
</evidence>
<dbReference type="Proteomes" id="UP000267187">
    <property type="component" value="Unassembled WGS sequence"/>
</dbReference>
<name>A0A3M0A1C3_9GAMM</name>
<dbReference type="SUPFAM" id="SSF51197">
    <property type="entry name" value="Clavaminate synthase-like"/>
    <property type="match status" value="1"/>
</dbReference>
<comment type="caution">
    <text evidence="7">The sequence shown here is derived from an EMBL/GenBank/DDBJ whole genome shotgun (WGS) entry which is preliminary data.</text>
</comment>
<accession>A0A3M0A1C3</accession>
<dbReference type="Gene3D" id="3.60.130.10">
    <property type="entry name" value="Clavaminate synthase-like"/>
    <property type="match status" value="1"/>
</dbReference>
<evidence type="ECO:0000256" key="5">
    <source>
        <dbReference type="ARBA" id="ARBA00023004"/>
    </source>
</evidence>
<dbReference type="Pfam" id="PF02668">
    <property type="entry name" value="TauD"/>
    <property type="match status" value="1"/>
</dbReference>
<feature type="domain" description="TauD/TfdA-like" evidence="6">
    <location>
        <begin position="4"/>
        <end position="267"/>
    </location>
</feature>
<dbReference type="EMBL" id="REFJ01000005">
    <property type="protein sequence ID" value="RMA78753.1"/>
    <property type="molecule type" value="Genomic_DNA"/>
</dbReference>
<sequence length="277" mass="30387">MHIEPYSKGCGALISNIDLACISADEAAQLKQLLAEHGVLFFRDQIVSEAAHIQLAEALGEIVNNKFFKPVSGFPSIAEVRKEANQEMNIGGGWHTDHSYDDEPALGSILVARTLPSSGGNTRFAHLGRACADLSDGLRQTLAKLVAVHSNEHIYGPNGFYSQTDLAEVLSGSTEVGSAQHPVIIRHPVSGEEVLYVNPGHVLGFVGWNKAEAFALLDYLYQFVDQPAYTCSFKWEPGSIAIWDNRMTWHFADNDYQGERRLMHRITLAGAPLEAVK</sequence>
<evidence type="ECO:0000256" key="4">
    <source>
        <dbReference type="ARBA" id="ARBA00023002"/>
    </source>
</evidence>
<gene>
    <name evidence="7" type="ORF">DFR27_2091</name>
</gene>
<dbReference type="GO" id="GO:0005737">
    <property type="term" value="C:cytoplasm"/>
    <property type="evidence" value="ECO:0007669"/>
    <property type="project" value="TreeGrafter"/>
</dbReference>
<keyword evidence="3 7" id="KW-0223">Dioxygenase</keyword>
<dbReference type="InterPro" id="IPR051323">
    <property type="entry name" value="AtsK-like"/>
</dbReference>
<protein>
    <submittedName>
        <fullName evidence="7">Taurine dioxygenase</fullName>
    </submittedName>
</protein>
<evidence type="ECO:0000259" key="6">
    <source>
        <dbReference type="Pfam" id="PF02668"/>
    </source>
</evidence>
<evidence type="ECO:0000256" key="3">
    <source>
        <dbReference type="ARBA" id="ARBA00022964"/>
    </source>
</evidence>